<sequence length="47" mass="5247">MNYDTVASLQRMLQLQQMEAAASNKLILKHADSYTPNIPPIKGKVMS</sequence>
<protein>
    <submittedName>
        <fullName evidence="1">Uncharacterized protein</fullName>
    </submittedName>
</protein>
<name>A0A0G8BUW8_9BACI</name>
<gene>
    <name evidence="1" type="ORF">B4147_0237</name>
</gene>
<dbReference type="Proteomes" id="UP000035350">
    <property type="component" value="Unassembled WGS sequence"/>
</dbReference>
<proteinExistence type="predicted"/>
<dbReference type="PATRIC" id="fig|1396.433.peg.1005"/>
<dbReference type="AlphaFoldDB" id="A0A0G8BUW8"/>
<reference evidence="2" key="2">
    <citation type="submission" date="2015-04" db="EMBL/GenBank/DDBJ databases">
        <title>Draft Genome Sequences of Eight Spore-Forming Food Isolates of Bacillus cereus Genome sequencing.</title>
        <authorList>
            <person name="Krawcyk A.O."/>
            <person name="de Jong A."/>
            <person name="Eijlander R.T."/>
            <person name="Berendsen E.M."/>
            <person name="Holsappel S."/>
            <person name="Wells-Bennik M."/>
            <person name="Kuipers O.P."/>
        </authorList>
    </citation>
    <scope>NUCLEOTIDE SEQUENCE [LARGE SCALE GENOMIC DNA]</scope>
    <source>
        <strain evidence="2">B4147</strain>
    </source>
</reference>
<evidence type="ECO:0000313" key="2">
    <source>
        <dbReference type="Proteomes" id="UP000035350"/>
    </source>
</evidence>
<accession>A0A0G8BUW8</accession>
<comment type="caution">
    <text evidence="1">The sequence shown here is derived from an EMBL/GenBank/DDBJ whole genome shotgun (WGS) entry which is preliminary data.</text>
</comment>
<dbReference type="EMBL" id="LCYN01000039">
    <property type="protein sequence ID" value="KKZ90874.1"/>
    <property type="molecule type" value="Genomic_DNA"/>
</dbReference>
<evidence type="ECO:0000313" key="1">
    <source>
        <dbReference type="EMBL" id="KKZ90874.1"/>
    </source>
</evidence>
<reference evidence="1 2" key="1">
    <citation type="journal article" date="2015" name="Genome Announc.">
        <title>Next-Generation Whole-Genome Sequencing of Eight Strains of Bacillus cereus, Isolated from Food.</title>
        <authorList>
            <person name="Krawczyk A.O."/>
            <person name="de Jong A."/>
            <person name="Eijlander R.T."/>
            <person name="Berendsen E.M."/>
            <person name="Holsappel S."/>
            <person name="Wells-Bennik M.H."/>
            <person name="Kuipers O.P."/>
        </authorList>
    </citation>
    <scope>NUCLEOTIDE SEQUENCE [LARGE SCALE GENOMIC DNA]</scope>
    <source>
        <strain evidence="1 2">B4147</strain>
    </source>
</reference>
<organism evidence="1 2">
    <name type="scientific">Bacillus wiedmannii</name>
    <dbReference type="NCBI Taxonomy" id="1890302"/>
    <lineage>
        <taxon>Bacteria</taxon>
        <taxon>Bacillati</taxon>
        <taxon>Bacillota</taxon>
        <taxon>Bacilli</taxon>
        <taxon>Bacillales</taxon>
        <taxon>Bacillaceae</taxon>
        <taxon>Bacillus</taxon>
        <taxon>Bacillus cereus group</taxon>
    </lineage>
</organism>